<feature type="transmembrane region" description="Helical" evidence="1">
    <location>
        <begin position="44"/>
        <end position="64"/>
    </location>
</feature>
<proteinExistence type="predicted"/>
<dbReference type="EMBL" id="UINC01033331">
    <property type="protein sequence ID" value="SVB22451.1"/>
    <property type="molecule type" value="Genomic_DNA"/>
</dbReference>
<keyword evidence="1" id="KW-0812">Transmembrane</keyword>
<keyword evidence="1" id="KW-0472">Membrane</keyword>
<reference evidence="2" key="1">
    <citation type="submission" date="2018-05" db="EMBL/GenBank/DDBJ databases">
        <authorList>
            <person name="Lanie J.A."/>
            <person name="Ng W.-L."/>
            <person name="Kazmierczak K.M."/>
            <person name="Andrzejewski T.M."/>
            <person name="Davidsen T.M."/>
            <person name="Wayne K.J."/>
            <person name="Tettelin H."/>
            <person name="Glass J.I."/>
            <person name="Rusch D."/>
            <person name="Podicherti R."/>
            <person name="Tsui H.-C.T."/>
            <person name="Winkler M.E."/>
        </authorList>
    </citation>
    <scope>NUCLEOTIDE SEQUENCE</scope>
</reference>
<gene>
    <name evidence="2" type="ORF">METZ01_LOCUS175305</name>
</gene>
<name>A0A382C9T7_9ZZZZ</name>
<protein>
    <submittedName>
        <fullName evidence="2">Uncharacterized protein</fullName>
    </submittedName>
</protein>
<accession>A0A382C9T7</accession>
<sequence length="106" mass="12294">MFSDNKATGKWKKAKIRRVLGPTLAIVGLLYTYRSHLNACPREIIFAAWALLPPVWLIFEHWLLFDRNEESSKDFETFKHNQSLARNLWGGFLIFLAAFYSGVFGE</sequence>
<evidence type="ECO:0000256" key="1">
    <source>
        <dbReference type="SAM" id="Phobius"/>
    </source>
</evidence>
<dbReference type="AlphaFoldDB" id="A0A382C9T7"/>
<keyword evidence="1" id="KW-1133">Transmembrane helix</keyword>
<organism evidence="2">
    <name type="scientific">marine metagenome</name>
    <dbReference type="NCBI Taxonomy" id="408172"/>
    <lineage>
        <taxon>unclassified sequences</taxon>
        <taxon>metagenomes</taxon>
        <taxon>ecological metagenomes</taxon>
    </lineage>
</organism>
<feature type="transmembrane region" description="Helical" evidence="1">
    <location>
        <begin position="84"/>
        <end position="103"/>
    </location>
</feature>
<evidence type="ECO:0000313" key="2">
    <source>
        <dbReference type="EMBL" id="SVB22451.1"/>
    </source>
</evidence>